<keyword evidence="9" id="KW-1185">Reference proteome</keyword>
<dbReference type="InterPro" id="IPR036942">
    <property type="entry name" value="Beta-barrel_TonB_sf"/>
</dbReference>
<dbReference type="InterPro" id="IPR010104">
    <property type="entry name" value="TonB_rcpt_bac"/>
</dbReference>
<organism evidence="8 9">
    <name type="scientific">Alteromonas aestuariivivens</name>
    <dbReference type="NCBI Taxonomy" id="1938339"/>
    <lineage>
        <taxon>Bacteria</taxon>
        <taxon>Pseudomonadati</taxon>
        <taxon>Pseudomonadota</taxon>
        <taxon>Gammaproteobacteria</taxon>
        <taxon>Alteromonadales</taxon>
        <taxon>Alteromonadaceae</taxon>
        <taxon>Alteromonas/Salinimonas group</taxon>
        <taxon>Alteromonas</taxon>
    </lineage>
</organism>
<dbReference type="EMBL" id="QRHA01000005">
    <property type="protein sequence ID" value="RDV26084.1"/>
    <property type="molecule type" value="Genomic_DNA"/>
</dbReference>
<comment type="caution">
    <text evidence="8">The sequence shown here is derived from an EMBL/GenBank/DDBJ whole genome shotgun (WGS) entry which is preliminary data.</text>
</comment>
<accession>A0A3D8M8E3</accession>
<proteinExistence type="inferred from homology"/>
<dbReference type="SUPFAM" id="SSF56935">
    <property type="entry name" value="Porins"/>
    <property type="match status" value="1"/>
</dbReference>
<dbReference type="PANTHER" id="PTHR40980">
    <property type="entry name" value="PLUG DOMAIN-CONTAINING PROTEIN"/>
    <property type="match status" value="1"/>
</dbReference>
<gene>
    <name evidence="8" type="ORF">DXV75_08370</name>
</gene>
<dbReference type="OrthoDB" id="8727862at2"/>
<evidence type="ECO:0000256" key="1">
    <source>
        <dbReference type="ARBA" id="ARBA00004442"/>
    </source>
</evidence>
<comment type="subcellular location">
    <subcellularLocation>
        <location evidence="1 4">Cell outer membrane</location>
    </subcellularLocation>
</comment>
<evidence type="ECO:0000313" key="9">
    <source>
        <dbReference type="Proteomes" id="UP000256561"/>
    </source>
</evidence>
<keyword evidence="3" id="KW-0998">Cell outer membrane</keyword>
<feature type="chain" id="PRO_5017767170" evidence="5">
    <location>
        <begin position="31"/>
        <end position="1095"/>
    </location>
</feature>
<dbReference type="Pfam" id="PF07715">
    <property type="entry name" value="Plug"/>
    <property type="match status" value="1"/>
</dbReference>
<dbReference type="NCBIfam" id="TIGR01782">
    <property type="entry name" value="TonB-Xanth-Caul"/>
    <property type="match status" value="1"/>
</dbReference>
<keyword evidence="5" id="KW-0732">Signal</keyword>
<dbReference type="Gene3D" id="2.170.130.10">
    <property type="entry name" value="TonB-dependent receptor, plug domain"/>
    <property type="match status" value="1"/>
</dbReference>
<dbReference type="RefSeq" id="WP_115592954.1">
    <property type="nucleotide sequence ID" value="NZ_QRHA01000005.1"/>
</dbReference>
<dbReference type="PANTHER" id="PTHR40980:SF3">
    <property type="entry name" value="TONB-DEPENDENT RECEPTOR-LIKE BETA-BARREL DOMAIN-CONTAINING PROTEIN"/>
    <property type="match status" value="1"/>
</dbReference>
<evidence type="ECO:0000256" key="3">
    <source>
        <dbReference type="ARBA" id="ARBA00023237"/>
    </source>
</evidence>
<protein>
    <submittedName>
        <fullName evidence="8">TonB-dependent receptor</fullName>
    </submittedName>
</protein>
<evidence type="ECO:0000256" key="5">
    <source>
        <dbReference type="SAM" id="SignalP"/>
    </source>
</evidence>
<evidence type="ECO:0000256" key="4">
    <source>
        <dbReference type="RuleBase" id="RU003357"/>
    </source>
</evidence>
<dbReference type="Gene3D" id="2.40.170.20">
    <property type="entry name" value="TonB-dependent receptor, beta-barrel domain"/>
    <property type="match status" value="1"/>
</dbReference>
<feature type="signal peptide" evidence="5">
    <location>
        <begin position="1"/>
        <end position="30"/>
    </location>
</feature>
<reference evidence="9" key="1">
    <citation type="submission" date="2018-08" db="EMBL/GenBank/DDBJ databases">
        <authorList>
            <person name="Zhang J."/>
            <person name="Du Z.-J."/>
        </authorList>
    </citation>
    <scope>NUCLEOTIDE SEQUENCE [LARGE SCALE GENOMIC DNA]</scope>
    <source>
        <strain evidence="9">KCTC 52655</strain>
    </source>
</reference>
<evidence type="ECO:0000259" key="6">
    <source>
        <dbReference type="Pfam" id="PF00593"/>
    </source>
</evidence>
<dbReference type="Pfam" id="PF00593">
    <property type="entry name" value="TonB_dep_Rec_b-barrel"/>
    <property type="match status" value="1"/>
</dbReference>
<name>A0A3D8M8E3_9ALTE</name>
<evidence type="ECO:0000313" key="8">
    <source>
        <dbReference type="EMBL" id="RDV26084.1"/>
    </source>
</evidence>
<evidence type="ECO:0000259" key="7">
    <source>
        <dbReference type="Pfam" id="PF07715"/>
    </source>
</evidence>
<sequence length="1095" mass="122736">MFKIKSLTKQIRHHLFLSAALVPLCGIASAQEAEKKADEEEDVVEVISVRGVRSSLRDAAFLKKNADQILDAISAEDIGQLPDNNIAEALQRVTGVQINRDETGQGSGFQVRGLTQNRVEINGQDMGSSSDSRSNSFNAVDSSLFSRIEVIKSPTADMVEGASGATVRLHTFKPLDFKKTTVNLSGQGTRDDLAEDNGHKFSLMGTSKFDLDSWGEIGFLINTSAETSYRDSHSYFSNWAPMIENQIAHSPQAAGKTIFRPDNIFIDQKPFQDDRMSFDSAIQWRPNSDLEFSVSAIRMELDRANTKQGINFRTNSDKNYFLDRDLDGTVIDESPSILTGWSRNPVDNELIVINPDEVAAGAAPEYAPYNGMLDRYFVQTGTVTPVGNLYNPPVSVGFDSNEDSEVQESFQFGMEYQITDNLLMNAVYAFASSEREAERYSMNMGAGVIQQRVDEEILNQEEASVNLSSVNVYYDYASPGDLPTVGVVVDDGSVEAMKNALLNPDIYTVTGLGGNREYHQNKKDSLALDFDYFVDGDFLTKVEFGARLANNNVNRRRNELEYNSPNSFSITSDNWRAYDQDLTTETMLGGNIGWSNPTIAWTDQVFEEHYGVNNYLSRFLNPVTNTFAGNGGETLPGWLGSTMSHNDLAQFIGDMFPGRSGGNCTLYDKDNQRICTDRMEYPVGDETPENWREYNYLLDIPAATYLADQDYPYLIEETTKAIYFKANFENVIFDLPFSGNIGVRYVETEVSSLGMNKTRIVDEDTWRPLDDFDTRNATNYTPVSYEGSYANVLPSFNFNLLLTENMFLRFAYSKTMTRPNPVDLSPTFSVPTFGFSGNRGNPQLKPEKASNYDLSWEWYQSDVNQFSAAIYYKELKDFLTDSFTNYISPTDRNLNGLFDDPVTIRQPVNGDEGSVQGVELAATHTFEYLPGFLSGFGVQTNYTFTDSSQAAGYNELDGSVLPIKDLSENSANLILFYDKYGFNFRAAYNYRDESFVSLSSAGPEPILYESFTDVTGATDYRQKSVSVPVWNDEFATLDLSMSYRFNGVTVFLQATNVLDEPRRSYVGDVDNTKHLLRQLNQTGPYYTLGIRARFD</sequence>
<keyword evidence="4" id="KW-0798">TonB box</keyword>
<dbReference type="AlphaFoldDB" id="A0A3D8M8E3"/>
<dbReference type="InterPro" id="IPR037066">
    <property type="entry name" value="Plug_dom_sf"/>
</dbReference>
<dbReference type="InterPro" id="IPR012910">
    <property type="entry name" value="Plug_dom"/>
</dbReference>
<dbReference type="InterPro" id="IPR000531">
    <property type="entry name" value="Beta-barrel_TonB"/>
</dbReference>
<dbReference type="GO" id="GO:0009279">
    <property type="term" value="C:cell outer membrane"/>
    <property type="evidence" value="ECO:0007669"/>
    <property type="project" value="UniProtKB-SubCell"/>
</dbReference>
<keyword evidence="2 4" id="KW-0472">Membrane</keyword>
<feature type="domain" description="TonB-dependent receptor-like beta-barrel" evidence="6">
    <location>
        <begin position="550"/>
        <end position="1057"/>
    </location>
</feature>
<keyword evidence="8" id="KW-0675">Receptor</keyword>
<comment type="similarity">
    <text evidence="4">Belongs to the TonB-dependent receptor family.</text>
</comment>
<dbReference type="Proteomes" id="UP000256561">
    <property type="component" value="Unassembled WGS sequence"/>
</dbReference>
<evidence type="ECO:0000256" key="2">
    <source>
        <dbReference type="ARBA" id="ARBA00023136"/>
    </source>
</evidence>
<feature type="domain" description="TonB-dependent receptor plug" evidence="7">
    <location>
        <begin position="64"/>
        <end position="164"/>
    </location>
</feature>